<dbReference type="AlphaFoldDB" id="A0A0A8UYG8"/>
<proteinExistence type="predicted"/>
<sequence length="64" mass="7584">MHKNPENQFSEIEKHCFKLIIQMNGLLKNIAQNQLDQGTDEFKKWADASVERYFQLRNVYPDGL</sequence>
<organism evidence="1 2">
    <name type="scientific">Legionella hackeliae</name>
    <dbReference type="NCBI Taxonomy" id="449"/>
    <lineage>
        <taxon>Bacteria</taxon>
        <taxon>Pseudomonadati</taxon>
        <taxon>Pseudomonadota</taxon>
        <taxon>Gammaproteobacteria</taxon>
        <taxon>Legionellales</taxon>
        <taxon>Legionellaceae</taxon>
        <taxon>Legionella</taxon>
    </lineage>
</organism>
<keyword evidence="2" id="KW-1185">Reference proteome</keyword>
<dbReference type="Proteomes" id="UP000032803">
    <property type="component" value="Chromosome I"/>
</dbReference>
<dbReference type="HOGENOM" id="CLU_2862267_0_0_6"/>
<gene>
    <name evidence="1" type="ORF">LHA_2820</name>
</gene>
<dbReference type="RefSeq" id="WP_045106938.1">
    <property type="nucleotide sequence ID" value="NZ_LN681225.1"/>
</dbReference>
<protein>
    <submittedName>
        <fullName evidence="1">Uncharacterized protein</fullName>
    </submittedName>
</protein>
<name>A0A0A8UYG8_LEGHA</name>
<dbReference type="OrthoDB" id="5638482at2"/>
<dbReference type="KEGG" id="lha:LHA_2820"/>
<dbReference type="PATRIC" id="fig|449.7.peg.2379"/>
<reference evidence="2" key="1">
    <citation type="submission" date="2014-09" db="EMBL/GenBank/DDBJ databases">
        <authorList>
            <person name="Gomez-Valero L."/>
        </authorList>
    </citation>
    <scope>NUCLEOTIDE SEQUENCE [LARGE SCALE GENOMIC DNA]</scope>
    <source>
        <strain evidence="2">ATCC35250</strain>
    </source>
</reference>
<evidence type="ECO:0000313" key="1">
    <source>
        <dbReference type="EMBL" id="CEK11814.1"/>
    </source>
</evidence>
<evidence type="ECO:0000313" key="2">
    <source>
        <dbReference type="Proteomes" id="UP000032803"/>
    </source>
</evidence>
<accession>A0A0A8UYG8</accession>
<dbReference type="EMBL" id="LN681225">
    <property type="protein sequence ID" value="CEK11814.1"/>
    <property type="molecule type" value="Genomic_DNA"/>
</dbReference>